<accession>A0A6M3JEV7</accession>
<organism evidence="1">
    <name type="scientific">viral metagenome</name>
    <dbReference type="NCBI Taxonomy" id="1070528"/>
    <lineage>
        <taxon>unclassified sequences</taxon>
        <taxon>metagenomes</taxon>
        <taxon>organismal metagenomes</taxon>
    </lineage>
</organism>
<dbReference type="AlphaFoldDB" id="A0A6M3JEV7"/>
<sequence>MSDRWGPSETCIECGEAVSAIDLQECPACQHVMCTWCVDRSYHPCDLYLAQAECVEHPSKKNLQRYLRARR</sequence>
<proteinExistence type="predicted"/>
<evidence type="ECO:0000313" key="1">
    <source>
        <dbReference type="EMBL" id="QJA67725.1"/>
    </source>
</evidence>
<gene>
    <name evidence="1" type="ORF">MM415B00170_0034</name>
</gene>
<protein>
    <submittedName>
        <fullName evidence="1">Uncharacterized protein</fullName>
    </submittedName>
</protein>
<name>A0A6M3JEV7_9ZZZZ</name>
<dbReference type="EMBL" id="MT141575">
    <property type="protein sequence ID" value="QJA67725.1"/>
    <property type="molecule type" value="Genomic_DNA"/>
</dbReference>
<reference evidence="1" key="1">
    <citation type="submission" date="2020-03" db="EMBL/GenBank/DDBJ databases">
        <title>The deep terrestrial virosphere.</title>
        <authorList>
            <person name="Holmfeldt K."/>
            <person name="Nilsson E."/>
            <person name="Simone D."/>
            <person name="Lopez-Fernandez M."/>
            <person name="Wu X."/>
            <person name="de Brujin I."/>
            <person name="Lundin D."/>
            <person name="Andersson A."/>
            <person name="Bertilsson S."/>
            <person name="Dopson M."/>
        </authorList>
    </citation>
    <scope>NUCLEOTIDE SEQUENCE</scope>
    <source>
        <strain evidence="1">MM415B00170</strain>
    </source>
</reference>